<accession>A0A0D0GQT3</accession>
<dbReference type="GO" id="GO:0009279">
    <property type="term" value="C:cell outer membrane"/>
    <property type="evidence" value="ECO:0007669"/>
    <property type="project" value="UniProtKB-SubCell"/>
</dbReference>
<feature type="domain" description="Outer membrane protein beta-barrel" evidence="10">
    <location>
        <begin position="387"/>
        <end position="802"/>
    </location>
</feature>
<keyword evidence="3 7" id="KW-1134">Transmembrane beta strand</keyword>
<dbReference type="STRING" id="1503925.TH53_03020"/>
<name>A0A0D0GQT3_9SPHI</name>
<dbReference type="EMBL" id="JXRA01000011">
    <property type="protein sequence ID" value="KIO78560.1"/>
    <property type="molecule type" value="Genomic_DNA"/>
</dbReference>
<keyword evidence="12" id="KW-1185">Reference proteome</keyword>
<dbReference type="SUPFAM" id="SSF56935">
    <property type="entry name" value="Porins"/>
    <property type="match status" value="1"/>
</dbReference>
<evidence type="ECO:0000256" key="6">
    <source>
        <dbReference type="ARBA" id="ARBA00023237"/>
    </source>
</evidence>
<keyword evidence="2 7" id="KW-0813">Transport</keyword>
<evidence type="ECO:0000256" key="1">
    <source>
        <dbReference type="ARBA" id="ARBA00004571"/>
    </source>
</evidence>
<comment type="similarity">
    <text evidence="7">Belongs to the TonB-dependent receptor family.</text>
</comment>
<dbReference type="PANTHER" id="PTHR40980:SF4">
    <property type="entry name" value="TONB-DEPENDENT RECEPTOR-LIKE BETA-BARREL DOMAIN-CONTAINING PROTEIN"/>
    <property type="match status" value="1"/>
</dbReference>
<dbReference type="Pfam" id="PF13715">
    <property type="entry name" value="CarbopepD_reg_2"/>
    <property type="match status" value="1"/>
</dbReference>
<dbReference type="InterPro" id="IPR036942">
    <property type="entry name" value="Beta-barrel_TonB_sf"/>
</dbReference>
<dbReference type="RefSeq" id="WP_041878223.1">
    <property type="nucleotide sequence ID" value="NZ_CP157278.1"/>
</dbReference>
<dbReference type="InterPro" id="IPR013784">
    <property type="entry name" value="Carb-bd-like_fold"/>
</dbReference>
<reference evidence="11 12" key="1">
    <citation type="submission" date="2015-01" db="EMBL/GenBank/DDBJ databases">
        <title>Draft genome sequence of Pedobacter sp. NL19 isolated from sludge of an effluent treatment pond in an abandoned uranium mine.</title>
        <authorList>
            <person name="Santos T."/>
            <person name="Caetano T."/>
            <person name="Covas C."/>
            <person name="Cruz A."/>
            <person name="Mendo S."/>
        </authorList>
    </citation>
    <scope>NUCLEOTIDE SEQUENCE [LARGE SCALE GENOMIC DNA]</scope>
    <source>
        <strain evidence="11 12">NL19</strain>
    </source>
</reference>
<keyword evidence="6 7" id="KW-0998">Cell outer membrane</keyword>
<feature type="chain" id="PRO_5002210854" evidence="8">
    <location>
        <begin position="25"/>
        <end position="828"/>
    </location>
</feature>
<dbReference type="Proteomes" id="UP000032049">
    <property type="component" value="Unassembled WGS sequence"/>
</dbReference>
<feature type="domain" description="TonB-dependent receptor plug" evidence="9">
    <location>
        <begin position="155"/>
        <end position="231"/>
    </location>
</feature>
<dbReference type="Gene3D" id="2.60.40.1120">
    <property type="entry name" value="Carboxypeptidase-like, regulatory domain"/>
    <property type="match status" value="1"/>
</dbReference>
<evidence type="ECO:0000313" key="11">
    <source>
        <dbReference type="EMBL" id="KIO78560.1"/>
    </source>
</evidence>
<gene>
    <name evidence="11" type="ORF">TH53_03020</name>
</gene>
<evidence type="ECO:0000256" key="8">
    <source>
        <dbReference type="SAM" id="SignalP"/>
    </source>
</evidence>
<evidence type="ECO:0000256" key="4">
    <source>
        <dbReference type="ARBA" id="ARBA00022692"/>
    </source>
</evidence>
<evidence type="ECO:0000256" key="2">
    <source>
        <dbReference type="ARBA" id="ARBA00022448"/>
    </source>
</evidence>
<dbReference type="InterPro" id="IPR037066">
    <property type="entry name" value="Plug_dom_sf"/>
</dbReference>
<comment type="subcellular location">
    <subcellularLocation>
        <location evidence="1 7">Cell outer membrane</location>
        <topology evidence="1 7">Multi-pass membrane protein</topology>
    </subcellularLocation>
</comment>
<comment type="caution">
    <text evidence="11">The sequence shown here is derived from an EMBL/GenBank/DDBJ whole genome shotgun (WGS) entry which is preliminary data.</text>
</comment>
<dbReference type="InterPro" id="IPR012910">
    <property type="entry name" value="Plug_dom"/>
</dbReference>
<organism evidence="11 12">
    <name type="scientific">Pedobacter lusitanus</name>
    <dbReference type="NCBI Taxonomy" id="1503925"/>
    <lineage>
        <taxon>Bacteria</taxon>
        <taxon>Pseudomonadati</taxon>
        <taxon>Bacteroidota</taxon>
        <taxon>Sphingobacteriia</taxon>
        <taxon>Sphingobacteriales</taxon>
        <taxon>Sphingobacteriaceae</taxon>
        <taxon>Pedobacter</taxon>
    </lineage>
</organism>
<dbReference type="InterPro" id="IPR041700">
    <property type="entry name" value="OMP_b-brl_3"/>
</dbReference>
<dbReference type="OrthoDB" id="606851at2"/>
<keyword evidence="8" id="KW-0732">Signal</keyword>
<keyword evidence="11" id="KW-0675">Receptor</keyword>
<feature type="signal peptide" evidence="8">
    <location>
        <begin position="1"/>
        <end position="24"/>
    </location>
</feature>
<evidence type="ECO:0000259" key="10">
    <source>
        <dbReference type="Pfam" id="PF14905"/>
    </source>
</evidence>
<dbReference type="Gene3D" id="2.40.170.20">
    <property type="entry name" value="TonB-dependent receptor, beta-barrel domain"/>
    <property type="match status" value="1"/>
</dbReference>
<dbReference type="PROSITE" id="PS52016">
    <property type="entry name" value="TONB_DEPENDENT_REC_3"/>
    <property type="match status" value="1"/>
</dbReference>
<keyword evidence="5 7" id="KW-0472">Membrane</keyword>
<dbReference type="InterPro" id="IPR039426">
    <property type="entry name" value="TonB-dep_rcpt-like"/>
</dbReference>
<sequence>MKKYLFKFLLVTFTICTTIFQLNAQNLPTGKLTGKVVDIQNNETVPFATAVLINKKTKATVKVAQTDADGSLIMNDVPAGVFTFKISYVGYQTMVRDSVAITKNQRLISLGTIKMKAAKGNVLSEVTITGQKAPIQLGIDKKVFAVDQSLVSEGGSAGDLLQNVPSVQTDVDGNVSLRGSTGVKVLIDGKPSLIAGGNIAQVLASIPASSIETVEVITNPSAKYDAEGQSGIINIVLKKNTKLGFNGNVALTAGNRDNYNGNVSLSFQNKKINIYGNYGYRYGNRPGGGYNNIQYLTRKDSLVYADQLSNWKSTDKSHNAKAGLDYYLTDKDILSFSGGFNSRENDRTELLDINKYKKGRAPLEFSRRINTNNGSGHSYDLNLDYSHKFKPNQELTFNFGYSNGTNDNFQLYNTSIYSVNGAPVTTTPELLNNTNDGTNKNYNIQLDYTMPLGKLGKIETGYRSQIKYADANTIAKKYDNASGTYTDNFLLSNEFDSKDQVHALYLNYQNQIKNFGYQIGLRAEDALLTTNSNGYDQTGNLTTAPARIAYKRLYPSIYLTQKFTGEQQIQLSYTRRVNRPRPWDTNPFIDYSDPLNWRQGNPNLLPEDVHSFELGYSKFWPKVTLISSAYVRQTNDLIQRVRSVPDADGVIITTPQNLTKDLSSGLEFIAKADIVKPWNFTANVNIYHSKIDAVPAYNIAGNSGFSWNANLTNNFVLPHSITLQVRADYNSSQVMAQGTRKAMYGVDGGAKYDFKNKKASLSLNVRDIFNTRKWGMITEDQNSIIAFQRYQQGPMGNLTFSYRFGKTSFMKKSKKPEQQENKPDEGSF</sequence>
<evidence type="ECO:0000256" key="7">
    <source>
        <dbReference type="PROSITE-ProRule" id="PRU01360"/>
    </source>
</evidence>
<dbReference type="Gene3D" id="2.170.130.10">
    <property type="entry name" value="TonB-dependent receptor, plug domain"/>
    <property type="match status" value="1"/>
</dbReference>
<evidence type="ECO:0000313" key="12">
    <source>
        <dbReference type="Proteomes" id="UP000032049"/>
    </source>
</evidence>
<dbReference type="GO" id="GO:0030246">
    <property type="term" value="F:carbohydrate binding"/>
    <property type="evidence" value="ECO:0007669"/>
    <property type="project" value="InterPro"/>
</dbReference>
<keyword evidence="4 7" id="KW-0812">Transmembrane</keyword>
<proteinExistence type="inferred from homology"/>
<evidence type="ECO:0000256" key="3">
    <source>
        <dbReference type="ARBA" id="ARBA00022452"/>
    </source>
</evidence>
<protein>
    <submittedName>
        <fullName evidence="11">TonB-dependent receptor</fullName>
    </submittedName>
</protein>
<dbReference type="Pfam" id="PF07715">
    <property type="entry name" value="Plug"/>
    <property type="match status" value="1"/>
</dbReference>
<evidence type="ECO:0000259" key="9">
    <source>
        <dbReference type="Pfam" id="PF07715"/>
    </source>
</evidence>
<dbReference type="AlphaFoldDB" id="A0A0D0GQT3"/>
<dbReference type="Pfam" id="PF14905">
    <property type="entry name" value="OMP_b-brl_3"/>
    <property type="match status" value="1"/>
</dbReference>
<dbReference type="PANTHER" id="PTHR40980">
    <property type="entry name" value="PLUG DOMAIN-CONTAINING PROTEIN"/>
    <property type="match status" value="1"/>
</dbReference>
<dbReference type="SUPFAM" id="SSF49452">
    <property type="entry name" value="Starch-binding domain-like"/>
    <property type="match status" value="1"/>
</dbReference>
<evidence type="ECO:0000256" key="5">
    <source>
        <dbReference type="ARBA" id="ARBA00023136"/>
    </source>
</evidence>